<keyword evidence="3 4" id="KW-0687">Ribonucleoprotein</keyword>
<dbReference type="InterPro" id="IPR036870">
    <property type="entry name" value="Ribosomal_bS18_sf"/>
</dbReference>
<evidence type="ECO:0000256" key="4">
    <source>
        <dbReference type="RuleBase" id="RU003910"/>
    </source>
</evidence>
<dbReference type="GO" id="GO:0006412">
    <property type="term" value="P:translation"/>
    <property type="evidence" value="ECO:0007669"/>
    <property type="project" value="InterPro"/>
</dbReference>
<dbReference type="GO" id="GO:0003735">
    <property type="term" value="F:structural constituent of ribosome"/>
    <property type="evidence" value="ECO:0007669"/>
    <property type="project" value="InterPro"/>
</dbReference>
<keyword evidence="2 4" id="KW-0689">Ribosomal protein</keyword>
<dbReference type="InterPro" id="IPR001648">
    <property type="entry name" value="Ribosomal_bS18"/>
</dbReference>
<organism evidence="5 6">
    <name type="scientific">Candidatus Uhrbacteria bacterium RIFCSPHIGHO2_12_FULL_54_23</name>
    <dbReference type="NCBI Taxonomy" id="1802397"/>
    <lineage>
        <taxon>Bacteria</taxon>
        <taxon>Candidatus Uhriibacteriota</taxon>
    </lineage>
</organism>
<comment type="similarity">
    <text evidence="1 4">Belongs to the bacterial ribosomal protein bS18 family.</text>
</comment>
<dbReference type="PANTHER" id="PTHR13479:SF40">
    <property type="entry name" value="SMALL RIBOSOMAL SUBUNIT PROTEIN BS18M"/>
    <property type="match status" value="1"/>
</dbReference>
<dbReference type="EMBL" id="MGEF01000049">
    <property type="protein sequence ID" value="OGL77898.1"/>
    <property type="molecule type" value="Genomic_DNA"/>
</dbReference>
<sequence length="78" mass="8976">MPSTTLTSGNQSQEKHCFLCIANLQRVSYKDTTTLQKWVSPFSKIVPRRKSGLCMLHQRKVSRAIKRARMMGLFAFTK</sequence>
<gene>
    <name evidence="5" type="ORF">A3J43_02970</name>
</gene>
<evidence type="ECO:0000256" key="1">
    <source>
        <dbReference type="ARBA" id="ARBA00005589"/>
    </source>
</evidence>
<proteinExistence type="inferred from homology"/>
<dbReference type="AlphaFoldDB" id="A0A1F7UJJ8"/>
<dbReference type="PRINTS" id="PR00974">
    <property type="entry name" value="RIBOSOMALS18"/>
</dbReference>
<name>A0A1F7UJJ8_9BACT</name>
<dbReference type="Proteomes" id="UP000176604">
    <property type="component" value="Unassembled WGS sequence"/>
</dbReference>
<dbReference type="Pfam" id="PF01084">
    <property type="entry name" value="Ribosomal_S18"/>
    <property type="match status" value="1"/>
</dbReference>
<comment type="caution">
    <text evidence="5">The sequence shown here is derived from an EMBL/GenBank/DDBJ whole genome shotgun (WGS) entry which is preliminary data.</text>
</comment>
<evidence type="ECO:0000256" key="2">
    <source>
        <dbReference type="ARBA" id="ARBA00022980"/>
    </source>
</evidence>
<dbReference type="GO" id="GO:1990904">
    <property type="term" value="C:ribonucleoprotein complex"/>
    <property type="evidence" value="ECO:0007669"/>
    <property type="project" value="UniProtKB-KW"/>
</dbReference>
<dbReference type="STRING" id="1802397.A3J43_02970"/>
<evidence type="ECO:0000256" key="3">
    <source>
        <dbReference type="ARBA" id="ARBA00023274"/>
    </source>
</evidence>
<protein>
    <submittedName>
        <fullName evidence="5">30S ribosomal protein S18</fullName>
    </submittedName>
</protein>
<evidence type="ECO:0000313" key="6">
    <source>
        <dbReference type="Proteomes" id="UP000176604"/>
    </source>
</evidence>
<evidence type="ECO:0000313" key="5">
    <source>
        <dbReference type="EMBL" id="OGL77898.1"/>
    </source>
</evidence>
<dbReference type="SUPFAM" id="SSF46911">
    <property type="entry name" value="Ribosomal protein S18"/>
    <property type="match status" value="1"/>
</dbReference>
<accession>A0A1F7UJJ8</accession>
<dbReference type="NCBIfam" id="TIGR00165">
    <property type="entry name" value="S18"/>
    <property type="match status" value="1"/>
</dbReference>
<dbReference type="Gene3D" id="4.10.640.10">
    <property type="entry name" value="Ribosomal protein S18"/>
    <property type="match status" value="1"/>
</dbReference>
<dbReference type="GO" id="GO:0070181">
    <property type="term" value="F:small ribosomal subunit rRNA binding"/>
    <property type="evidence" value="ECO:0007669"/>
    <property type="project" value="TreeGrafter"/>
</dbReference>
<dbReference type="PANTHER" id="PTHR13479">
    <property type="entry name" value="30S RIBOSOMAL PROTEIN S18"/>
    <property type="match status" value="1"/>
</dbReference>
<reference evidence="5 6" key="1">
    <citation type="journal article" date="2016" name="Nat. Commun.">
        <title>Thousands of microbial genomes shed light on interconnected biogeochemical processes in an aquifer system.</title>
        <authorList>
            <person name="Anantharaman K."/>
            <person name="Brown C.T."/>
            <person name="Hug L.A."/>
            <person name="Sharon I."/>
            <person name="Castelle C.J."/>
            <person name="Probst A.J."/>
            <person name="Thomas B.C."/>
            <person name="Singh A."/>
            <person name="Wilkins M.J."/>
            <person name="Karaoz U."/>
            <person name="Brodie E.L."/>
            <person name="Williams K.H."/>
            <person name="Hubbard S.S."/>
            <person name="Banfield J.F."/>
        </authorList>
    </citation>
    <scope>NUCLEOTIDE SEQUENCE [LARGE SCALE GENOMIC DNA]</scope>
</reference>
<dbReference type="GO" id="GO:0005840">
    <property type="term" value="C:ribosome"/>
    <property type="evidence" value="ECO:0007669"/>
    <property type="project" value="UniProtKB-KW"/>
</dbReference>